<gene>
    <name evidence="1" type="ORF">K6L26_17135</name>
</gene>
<evidence type="ECO:0000313" key="2">
    <source>
        <dbReference type="Proteomes" id="UP000825598"/>
    </source>
</evidence>
<dbReference type="EMBL" id="CP081673">
    <property type="protein sequence ID" value="QZH63805.1"/>
    <property type="molecule type" value="Genomic_DNA"/>
</dbReference>
<organism evidence="1 2">
    <name type="scientific">Mycolicibacterium farcinogenes</name>
    <name type="common">Mycobacterium farcinogenes</name>
    <dbReference type="NCBI Taxonomy" id="1802"/>
    <lineage>
        <taxon>Bacteria</taxon>
        <taxon>Bacillati</taxon>
        <taxon>Actinomycetota</taxon>
        <taxon>Actinomycetes</taxon>
        <taxon>Mycobacteriales</taxon>
        <taxon>Mycobacteriaceae</taxon>
        <taxon>Mycolicibacterium</taxon>
    </lineage>
</organism>
<reference evidence="1" key="1">
    <citation type="submission" date="2021-07" db="EMBL/GenBank/DDBJ databases">
        <title>Complete Genome Sequences of Mycobacterium farcinogenes Isolated from Clinical Specimens from Patients in Thailand.</title>
        <authorList>
            <person name="Sodsai P."/>
        </authorList>
    </citation>
    <scope>NUCLEOTIDE SEQUENCE</scope>
    <source>
        <strain evidence="1">BKK/CU-MFGFA-001</strain>
    </source>
</reference>
<accession>A0ACD1FA69</accession>
<dbReference type="Proteomes" id="UP000825598">
    <property type="component" value="Chromosome"/>
</dbReference>
<evidence type="ECO:0000313" key="1">
    <source>
        <dbReference type="EMBL" id="QZH63805.1"/>
    </source>
</evidence>
<protein>
    <submittedName>
        <fullName evidence="1">Bifunctional DNA primase/polymerase</fullName>
    </submittedName>
</protein>
<proteinExistence type="predicted"/>
<name>A0ACD1FA69_MYCFR</name>
<keyword evidence="2" id="KW-1185">Reference proteome</keyword>
<sequence>MPVRRDTRHAGSVVGKGWPEQSSRDAKQIVPWFAGTDYGIALHVNRSGAIVLDIDKPDNFRHWELLGDAMVQRTRPDTDPRRGHYVYSNPGGTYSNSSRGLGTGWGDVRASSNGIIVAAPGIGDRRWVSSGPVKPCPEAILSRLRESSGPTAEAVPAAELRAFVEKHSQRPTVRPDLVSRWRTRFITRALISKDSRHTTMLGILPEVFRASRTGRVNARIELNKLHALWAKSVVGTTRNGQTVTEESAMAEFMQMCAWALAQAEGETK</sequence>